<dbReference type="PROSITE" id="PS00624">
    <property type="entry name" value="GMC_OXRED_2"/>
    <property type="match status" value="1"/>
</dbReference>
<gene>
    <name evidence="9" type="ORF">CS053_14050</name>
</gene>
<evidence type="ECO:0000256" key="5">
    <source>
        <dbReference type="PIRSR" id="PIRSR000137-2"/>
    </source>
</evidence>
<keyword evidence="9" id="KW-0560">Oxidoreductase</keyword>
<evidence type="ECO:0000256" key="1">
    <source>
        <dbReference type="ARBA" id="ARBA00001974"/>
    </source>
</evidence>
<dbReference type="PIRSF" id="PIRSF000137">
    <property type="entry name" value="Alcohol_oxidase"/>
    <property type="match status" value="1"/>
</dbReference>
<comment type="cofactor">
    <cofactor evidence="1 5">
        <name>FAD</name>
        <dbReference type="ChEBI" id="CHEBI:57692"/>
    </cofactor>
</comment>
<dbReference type="Gene3D" id="3.50.50.60">
    <property type="entry name" value="FAD/NAD(P)-binding domain"/>
    <property type="match status" value="1"/>
</dbReference>
<reference evidence="9 10" key="1">
    <citation type="submission" date="2019-08" db="EMBL/GenBank/DDBJ databases">
        <title>Complete genome sequence of Rhodanobacter glycinis strain T01E-68 isolated from tomato root.</title>
        <authorList>
            <person name="Weon H.-Y."/>
            <person name="Lee S.A."/>
        </authorList>
    </citation>
    <scope>NUCLEOTIDE SEQUENCE [LARGE SCALE GENOMIC DNA]</scope>
    <source>
        <strain evidence="9 10">T01E-68</strain>
    </source>
</reference>
<keyword evidence="4 5" id="KW-0274">FAD</keyword>
<dbReference type="InterPro" id="IPR000172">
    <property type="entry name" value="GMC_OxRdtase_N"/>
</dbReference>
<dbReference type="AlphaFoldDB" id="A0A5B9E5T2"/>
<dbReference type="Pfam" id="PF05199">
    <property type="entry name" value="GMC_oxred_C"/>
    <property type="match status" value="1"/>
</dbReference>
<feature type="binding site" evidence="5">
    <location>
        <position position="231"/>
    </location>
    <ligand>
        <name>FAD</name>
        <dbReference type="ChEBI" id="CHEBI:57692"/>
    </ligand>
</feature>
<dbReference type="EC" id="1.1.99.1" evidence="9"/>
<dbReference type="SUPFAM" id="SSF51905">
    <property type="entry name" value="FAD/NAD(P)-binding domain"/>
    <property type="match status" value="1"/>
</dbReference>
<evidence type="ECO:0000259" key="8">
    <source>
        <dbReference type="PROSITE" id="PS00624"/>
    </source>
</evidence>
<sequence length="558" mass="61136">MSRMTYDFIIVGGGSAGSVLANRLSAQGRFKVLLLEAGPSDRKNPFIHMPAGIVALMHSRRFNWRFWTQPQTHLDNRVLFQPRGKTLGGSSSINAAVYIRGHAWDYDHWARLGCKGWSYPEVMPHFKRSEKYVAGNGTSHEAMLEIHNYHGNAGPLNVIERPASNPISIAFVEAGQQFGMAPTTDFNGAQQEGVGLYRTYQKDGQRCSNARGYLWPISERGNLTIMTGTHVHRVLLSGKRATGVEYSCNGETLQAHATREVLLCGGAFNSPQLLMLSGIGPVDVLGKHGIPVAHELPGVGENLQDHLDVFLQYRAKTRQAISFHPAELWRWTKETWRYARFRKGELTSNLAEAGAFLKSRPEQPIPDLQLHFLPLPATRHGLSLWPIIRDYAYSIMIYDLRPLSRGRVTLTGNNPLAPPAIDPDYGAVPRDIEQLVLGIKLARQIAAQPALAAFTGEEIAPGAHVQSDAELTAWVRATAETAYHPVGTCKMGHDAMAVVDDELRVHGMQGLRVVDASIMPTLVGGNTNAAATMIGEKAAQMILAATTHSSPFPEAVGV</sequence>
<dbReference type="Proteomes" id="UP000321807">
    <property type="component" value="Chromosome"/>
</dbReference>
<organism evidence="9 10">
    <name type="scientific">Rhodanobacter glycinis</name>
    <dbReference type="NCBI Taxonomy" id="582702"/>
    <lineage>
        <taxon>Bacteria</taxon>
        <taxon>Pseudomonadati</taxon>
        <taxon>Pseudomonadota</taxon>
        <taxon>Gammaproteobacteria</taxon>
        <taxon>Lysobacterales</taxon>
        <taxon>Rhodanobacteraceae</taxon>
        <taxon>Rhodanobacter</taxon>
    </lineage>
</organism>
<dbReference type="SUPFAM" id="SSF54373">
    <property type="entry name" value="FAD-linked reductases, C-terminal domain"/>
    <property type="match status" value="1"/>
</dbReference>
<name>A0A5B9E5T2_9GAMM</name>
<evidence type="ECO:0000256" key="4">
    <source>
        <dbReference type="ARBA" id="ARBA00022827"/>
    </source>
</evidence>
<dbReference type="GO" id="GO:0008812">
    <property type="term" value="F:choline dehydrogenase activity"/>
    <property type="evidence" value="ECO:0007669"/>
    <property type="project" value="UniProtKB-EC"/>
</dbReference>
<accession>A0A5B9E5T2</accession>
<evidence type="ECO:0000256" key="6">
    <source>
        <dbReference type="RuleBase" id="RU003968"/>
    </source>
</evidence>
<dbReference type="NCBIfam" id="NF002550">
    <property type="entry name" value="PRK02106.1"/>
    <property type="match status" value="1"/>
</dbReference>
<feature type="binding site" evidence="5">
    <location>
        <begin position="94"/>
        <end position="97"/>
    </location>
    <ligand>
        <name>FAD</name>
        <dbReference type="ChEBI" id="CHEBI:57692"/>
    </ligand>
</feature>
<dbReference type="GO" id="GO:0050660">
    <property type="term" value="F:flavin adenine dinucleotide binding"/>
    <property type="evidence" value="ECO:0007669"/>
    <property type="project" value="InterPro"/>
</dbReference>
<feature type="domain" description="Glucose-methanol-choline oxidoreductase N-terminal" evidence="7">
    <location>
        <begin position="84"/>
        <end position="107"/>
    </location>
</feature>
<evidence type="ECO:0000259" key="7">
    <source>
        <dbReference type="PROSITE" id="PS00623"/>
    </source>
</evidence>
<evidence type="ECO:0000313" key="9">
    <source>
        <dbReference type="EMBL" id="QEE25496.1"/>
    </source>
</evidence>
<dbReference type="PANTHER" id="PTHR11552">
    <property type="entry name" value="GLUCOSE-METHANOL-CHOLINE GMC OXIDOREDUCTASE"/>
    <property type="match status" value="1"/>
</dbReference>
<dbReference type="Gene3D" id="3.30.560.10">
    <property type="entry name" value="Glucose Oxidase, domain 3"/>
    <property type="match status" value="1"/>
</dbReference>
<feature type="domain" description="Glucose-methanol-choline oxidoreductase N-terminal" evidence="8">
    <location>
        <begin position="266"/>
        <end position="280"/>
    </location>
</feature>
<dbReference type="Pfam" id="PF00732">
    <property type="entry name" value="GMC_oxred_N"/>
    <property type="match status" value="1"/>
</dbReference>
<dbReference type="InterPro" id="IPR012132">
    <property type="entry name" value="GMC_OxRdtase"/>
</dbReference>
<dbReference type="KEGG" id="rgl:CS053_14050"/>
<evidence type="ECO:0000256" key="3">
    <source>
        <dbReference type="ARBA" id="ARBA00022630"/>
    </source>
</evidence>
<keyword evidence="3 6" id="KW-0285">Flavoprotein</keyword>
<dbReference type="PROSITE" id="PS00623">
    <property type="entry name" value="GMC_OXRED_1"/>
    <property type="match status" value="1"/>
</dbReference>
<evidence type="ECO:0000256" key="2">
    <source>
        <dbReference type="ARBA" id="ARBA00010790"/>
    </source>
</evidence>
<evidence type="ECO:0000313" key="10">
    <source>
        <dbReference type="Proteomes" id="UP000321807"/>
    </source>
</evidence>
<dbReference type="PANTHER" id="PTHR11552:SF147">
    <property type="entry name" value="CHOLINE DEHYDROGENASE, MITOCHONDRIAL"/>
    <property type="match status" value="1"/>
</dbReference>
<comment type="similarity">
    <text evidence="2 6">Belongs to the GMC oxidoreductase family.</text>
</comment>
<proteinExistence type="inferred from homology"/>
<dbReference type="RefSeq" id="WP_147627863.1">
    <property type="nucleotide sequence ID" value="NZ_CP042807.1"/>
</dbReference>
<protein>
    <submittedName>
        <fullName evidence="9">Choline dehydrogenase</fullName>
        <ecNumber evidence="9">1.1.99.1</ecNumber>
    </submittedName>
</protein>
<dbReference type="EMBL" id="CP042807">
    <property type="protein sequence ID" value="QEE25496.1"/>
    <property type="molecule type" value="Genomic_DNA"/>
</dbReference>
<dbReference type="InterPro" id="IPR036188">
    <property type="entry name" value="FAD/NAD-bd_sf"/>
</dbReference>
<dbReference type="InterPro" id="IPR007867">
    <property type="entry name" value="GMC_OxRtase_C"/>
</dbReference>